<dbReference type="GO" id="GO:0043565">
    <property type="term" value="F:sequence-specific DNA binding"/>
    <property type="evidence" value="ECO:0007669"/>
    <property type="project" value="InterPro"/>
</dbReference>
<dbReference type="Pfam" id="PF14144">
    <property type="entry name" value="DOG1"/>
    <property type="match status" value="1"/>
</dbReference>
<comment type="caution">
    <text evidence="2">The sequence shown here is derived from an EMBL/GenBank/DDBJ whole genome shotgun (WGS) entry which is preliminary data.</text>
</comment>
<dbReference type="PANTHER" id="PTHR46354">
    <property type="entry name" value="DOG1 DOMAIN-CONTAINING PROTEIN"/>
    <property type="match status" value="1"/>
</dbReference>
<dbReference type="GO" id="GO:0006351">
    <property type="term" value="P:DNA-templated transcription"/>
    <property type="evidence" value="ECO:0007669"/>
    <property type="project" value="InterPro"/>
</dbReference>
<evidence type="ECO:0000313" key="3">
    <source>
        <dbReference type="Proteomes" id="UP001454036"/>
    </source>
</evidence>
<gene>
    <name evidence="2" type="ORF">LIER_18220</name>
</gene>
<name>A0AAV3QHL3_LITER</name>
<evidence type="ECO:0000259" key="1">
    <source>
        <dbReference type="PROSITE" id="PS51806"/>
    </source>
</evidence>
<sequence length="244" mass="28140">MEASGLREEEQCLYEEWMNTQQRELNDLQKEKIMSNFEDYVEKRSQMIRKDATIYFAPPWCNPKENSIMWIGGCRPSSYIRLLYALCGLDLESRLEEFFMKGESSSSNSSSTGGTINLGELSAQQMNLIDKLHRNTIKEERNLQEKYASLQEDILDQPFARIAKVPERDCESKSMETAEPLGKHEQAMASLLLEADMLRLNTNKEIISILNPVQAVNFLAAGKKIRICLREWGAMYDRHHSCDE</sequence>
<proteinExistence type="predicted"/>
<protein>
    <recommendedName>
        <fullName evidence="1">DOG1 domain-containing protein</fullName>
    </recommendedName>
</protein>
<evidence type="ECO:0000313" key="2">
    <source>
        <dbReference type="EMBL" id="GAA0162033.1"/>
    </source>
</evidence>
<dbReference type="InterPro" id="IPR025422">
    <property type="entry name" value="TGA_domain"/>
</dbReference>
<dbReference type="EMBL" id="BAABME010004344">
    <property type="protein sequence ID" value="GAA0162033.1"/>
    <property type="molecule type" value="Genomic_DNA"/>
</dbReference>
<accession>A0AAV3QHL3</accession>
<reference evidence="2 3" key="1">
    <citation type="submission" date="2024-01" db="EMBL/GenBank/DDBJ databases">
        <title>The complete chloroplast genome sequence of Lithospermum erythrorhizon: insights into the phylogenetic relationship among Boraginaceae species and the maternal lineages of purple gromwells.</title>
        <authorList>
            <person name="Okada T."/>
            <person name="Watanabe K."/>
        </authorList>
    </citation>
    <scope>NUCLEOTIDE SEQUENCE [LARGE SCALE GENOMIC DNA]</scope>
</reference>
<dbReference type="AlphaFoldDB" id="A0AAV3QHL3"/>
<feature type="domain" description="DOG1" evidence="1">
    <location>
        <begin position="1"/>
        <end position="239"/>
    </location>
</feature>
<dbReference type="PANTHER" id="PTHR46354:SF7">
    <property type="entry name" value="PROTEIN DOG1-LIKE 1"/>
    <property type="match status" value="1"/>
</dbReference>
<dbReference type="InterPro" id="IPR051886">
    <property type="entry name" value="Seed_Dev/Stress_Resp_Reg"/>
</dbReference>
<dbReference type="PROSITE" id="PS51806">
    <property type="entry name" value="DOG1"/>
    <property type="match status" value="1"/>
</dbReference>
<keyword evidence="3" id="KW-1185">Reference proteome</keyword>
<organism evidence="2 3">
    <name type="scientific">Lithospermum erythrorhizon</name>
    <name type="common">Purple gromwell</name>
    <name type="synonym">Lithospermum officinale var. erythrorhizon</name>
    <dbReference type="NCBI Taxonomy" id="34254"/>
    <lineage>
        <taxon>Eukaryota</taxon>
        <taxon>Viridiplantae</taxon>
        <taxon>Streptophyta</taxon>
        <taxon>Embryophyta</taxon>
        <taxon>Tracheophyta</taxon>
        <taxon>Spermatophyta</taxon>
        <taxon>Magnoliopsida</taxon>
        <taxon>eudicotyledons</taxon>
        <taxon>Gunneridae</taxon>
        <taxon>Pentapetalae</taxon>
        <taxon>asterids</taxon>
        <taxon>lamiids</taxon>
        <taxon>Boraginales</taxon>
        <taxon>Boraginaceae</taxon>
        <taxon>Boraginoideae</taxon>
        <taxon>Lithospermeae</taxon>
        <taxon>Lithospermum</taxon>
    </lineage>
</organism>
<dbReference type="Proteomes" id="UP001454036">
    <property type="component" value="Unassembled WGS sequence"/>
</dbReference>